<comment type="caution">
    <text evidence="9">The sequence shown here is derived from an EMBL/GenBank/DDBJ whole genome shotgun (WGS) entry which is preliminary data.</text>
</comment>
<keyword evidence="5 7" id="KW-0472">Membrane</keyword>
<organism evidence="9 10">
    <name type="scientific">Claviceps africana</name>
    <dbReference type="NCBI Taxonomy" id="83212"/>
    <lineage>
        <taxon>Eukaryota</taxon>
        <taxon>Fungi</taxon>
        <taxon>Dikarya</taxon>
        <taxon>Ascomycota</taxon>
        <taxon>Pezizomycotina</taxon>
        <taxon>Sordariomycetes</taxon>
        <taxon>Hypocreomycetidae</taxon>
        <taxon>Hypocreales</taxon>
        <taxon>Clavicipitaceae</taxon>
        <taxon>Claviceps</taxon>
    </lineage>
</organism>
<evidence type="ECO:0000256" key="3">
    <source>
        <dbReference type="ARBA" id="ARBA00022692"/>
    </source>
</evidence>
<dbReference type="PANTHER" id="PTHR23502:SF132">
    <property type="entry name" value="POLYAMINE TRANSPORTER 2-RELATED"/>
    <property type="match status" value="1"/>
</dbReference>
<comment type="subcellular location">
    <subcellularLocation>
        <location evidence="1">Membrane</location>
        <topology evidence="1">Multi-pass membrane protein</topology>
    </subcellularLocation>
</comment>
<name>A0A8K0J175_9HYPO</name>
<dbReference type="InterPro" id="IPR036259">
    <property type="entry name" value="MFS_trans_sf"/>
</dbReference>
<sequence>MPQEEKAVHSAESAALSREETLEQERLAALLEEHGATWDSSNDPHDPYNWSSWRKVSIAIITSFGQLITLMSASMMAAALPQIGADLGLSSSATQITFSIYILGLAFAPFLIAALSEMFGRRPVWIVSNLLYIFWNAMCPVGPSAGLMTVSRFLAGSSASAGIT</sequence>
<evidence type="ECO:0000259" key="8">
    <source>
        <dbReference type="PROSITE" id="PS50850"/>
    </source>
</evidence>
<gene>
    <name evidence="9" type="ORF">E4U42_000923</name>
</gene>
<protein>
    <recommendedName>
        <fullName evidence="8">Major facilitator superfamily (MFS) profile domain-containing protein</fullName>
    </recommendedName>
</protein>
<dbReference type="GO" id="GO:0140115">
    <property type="term" value="P:export across plasma membrane"/>
    <property type="evidence" value="ECO:0007669"/>
    <property type="project" value="UniProtKB-ARBA"/>
</dbReference>
<feature type="transmembrane region" description="Helical" evidence="7">
    <location>
        <begin position="58"/>
        <end position="80"/>
    </location>
</feature>
<keyword evidence="3 7" id="KW-0812">Transmembrane</keyword>
<dbReference type="SUPFAM" id="SSF103473">
    <property type="entry name" value="MFS general substrate transporter"/>
    <property type="match status" value="1"/>
</dbReference>
<feature type="non-terminal residue" evidence="9">
    <location>
        <position position="164"/>
    </location>
</feature>
<dbReference type="PROSITE" id="PS50850">
    <property type="entry name" value="MFS"/>
    <property type="match status" value="1"/>
</dbReference>
<evidence type="ECO:0000256" key="7">
    <source>
        <dbReference type="SAM" id="Phobius"/>
    </source>
</evidence>
<dbReference type="PROSITE" id="PS00216">
    <property type="entry name" value="SUGAR_TRANSPORT_1"/>
    <property type="match status" value="1"/>
</dbReference>
<dbReference type="EMBL" id="SRPY01001264">
    <property type="protein sequence ID" value="KAG5913698.1"/>
    <property type="molecule type" value="Genomic_DNA"/>
</dbReference>
<evidence type="ECO:0000256" key="6">
    <source>
        <dbReference type="SAM" id="MobiDB-lite"/>
    </source>
</evidence>
<keyword evidence="10" id="KW-1185">Reference proteome</keyword>
<dbReference type="InterPro" id="IPR011701">
    <property type="entry name" value="MFS"/>
</dbReference>
<keyword evidence="4 7" id="KW-1133">Transmembrane helix</keyword>
<accession>A0A8K0J175</accession>
<feature type="region of interest" description="Disordered" evidence="6">
    <location>
        <begin position="1"/>
        <end position="20"/>
    </location>
</feature>
<dbReference type="PANTHER" id="PTHR23502">
    <property type="entry name" value="MAJOR FACILITATOR SUPERFAMILY"/>
    <property type="match status" value="1"/>
</dbReference>
<evidence type="ECO:0000256" key="5">
    <source>
        <dbReference type="ARBA" id="ARBA00023136"/>
    </source>
</evidence>
<dbReference type="Pfam" id="PF07690">
    <property type="entry name" value="MFS_1"/>
    <property type="match status" value="1"/>
</dbReference>
<dbReference type="GO" id="GO:0042908">
    <property type="term" value="P:xenobiotic transport"/>
    <property type="evidence" value="ECO:0007669"/>
    <property type="project" value="UniProtKB-ARBA"/>
</dbReference>
<evidence type="ECO:0000313" key="9">
    <source>
        <dbReference type="EMBL" id="KAG5913698.1"/>
    </source>
</evidence>
<reference evidence="9" key="1">
    <citation type="journal article" date="2020" name="bioRxiv">
        <title>Whole genome comparisons of ergot fungi reveals the divergence and evolution of species within the genus Claviceps are the result of varying mechanisms driving genome evolution and host range expansion.</title>
        <authorList>
            <person name="Wyka S.A."/>
            <person name="Mondo S.J."/>
            <person name="Liu M."/>
            <person name="Dettman J."/>
            <person name="Nalam V."/>
            <person name="Broders K.D."/>
        </authorList>
    </citation>
    <scope>NUCLEOTIDE SEQUENCE</scope>
    <source>
        <strain evidence="9">CCC 489</strain>
    </source>
</reference>
<evidence type="ECO:0000256" key="2">
    <source>
        <dbReference type="ARBA" id="ARBA00022448"/>
    </source>
</evidence>
<proteinExistence type="predicted"/>
<evidence type="ECO:0000313" key="10">
    <source>
        <dbReference type="Proteomes" id="UP000811619"/>
    </source>
</evidence>
<dbReference type="InterPro" id="IPR005829">
    <property type="entry name" value="Sugar_transporter_CS"/>
</dbReference>
<dbReference type="Gene3D" id="1.20.1720.10">
    <property type="entry name" value="Multidrug resistance protein D"/>
    <property type="match status" value="1"/>
</dbReference>
<dbReference type="AlphaFoldDB" id="A0A8K0J175"/>
<dbReference type="GO" id="GO:0005886">
    <property type="term" value="C:plasma membrane"/>
    <property type="evidence" value="ECO:0007669"/>
    <property type="project" value="TreeGrafter"/>
</dbReference>
<evidence type="ECO:0000256" key="1">
    <source>
        <dbReference type="ARBA" id="ARBA00004141"/>
    </source>
</evidence>
<dbReference type="OrthoDB" id="3936150at2759"/>
<dbReference type="InterPro" id="IPR020846">
    <property type="entry name" value="MFS_dom"/>
</dbReference>
<keyword evidence="2" id="KW-0813">Transport</keyword>
<feature type="transmembrane region" description="Helical" evidence="7">
    <location>
        <begin position="92"/>
        <end position="115"/>
    </location>
</feature>
<dbReference type="GO" id="GO:0022857">
    <property type="term" value="F:transmembrane transporter activity"/>
    <property type="evidence" value="ECO:0007669"/>
    <property type="project" value="InterPro"/>
</dbReference>
<feature type="domain" description="Major facilitator superfamily (MFS) profile" evidence="8">
    <location>
        <begin position="58"/>
        <end position="164"/>
    </location>
</feature>
<dbReference type="Proteomes" id="UP000811619">
    <property type="component" value="Unassembled WGS sequence"/>
</dbReference>
<evidence type="ECO:0000256" key="4">
    <source>
        <dbReference type="ARBA" id="ARBA00022989"/>
    </source>
</evidence>